<keyword evidence="8" id="KW-1185">Reference proteome</keyword>
<evidence type="ECO:0000256" key="5">
    <source>
        <dbReference type="ARBA" id="ARBA00023052"/>
    </source>
</evidence>
<dbReference type="PANTHER" id="PTHR42980">
    <property type="entry name" value="2-OXOISOVALERATE DEHYDROGENASE SUBUNIT BETA-RELATED"/>
    <property type="match status" value="1"/>
</dbReference>
<comment type="cofactor">
    <cofactor evidence="1">
        <name>thiamine diphosphate</name>
        <dbReference type="ChEBI" id="CHEBI:58937"/>
    </cofactor>
</comment>
<dbReference type="InterPro" id="IPR001017">
    <property type="entry name" value="DH_E1"/>
</dbReference>
<evidence type="ECO:0000256" key="3">
    <source>
        <dbReference type="ARBA" id="ARBA00012277"/>
    </source>
</evidence>
<dbReference type="Pfam" id="PF02779">
    <property type="entry name" value="Transket_pyr"/>
    <property type="match status" value="1"/>
</dbReference>
<comment type="caution">
    <text evidence="7">The sequence shown here is derived from an EMBL/GenBank/DDBJ whole genome shotgun (WGS) entry which is preliminary data.</text>
</comment>
<dbReference type="Gene3D" id="3.40.50.970">
    <property type="match status" value="2"/>
</dbReference>
<gene>
    <name evidence="7" type="ORF">J6I44_12545</name>
</gene>
<dbReference type="Pfam" id="PF00676">
    <property type="entry name" value="E1_dh"/>
    <property type="match status" value="1"/>
</dbReference>
<dbReference type="InterPro" id="IPR005475">
    <property type="entry name" value="Transketolase-like_Pyr-bd"/>
</dbReference>
<feature type="domain" description="Transketolase-like pyrimidine-binding" evidence="6">
    <location>
        <begin position="483"/>
        <end position="657"/>
    </location>
</feature>
<dbReference type="SUPFAM" id="SSF52922">
    <property type="entry name" value="TK C-terminal domain-like"/>
    <property type="match status" value="1"/>
</dbReference>
<dbReference type="SMART" id="SM00861">
    <property type="entry name" value="Transket_pyr"/>
    <property type="match status" value="1"/>
</dbReference>
<dbReference type="SUPFAM" id="SSF52518">
    <property type="entry name" value="Thiamin diphosphate-binding fold (THDP-binding)"/>
    <property type="match status" value="2"/>
</dbReference>
<dbReference type="Gene3D" id="3.40.50.920">
    <property type="match status" value="1"/>
</dbReference>
<protein>
    <recommendedName>
        <fullName evidence="3">3-methyl-2-oxobutanoate dehydrogenase (2-methylpropanoyl-transferring)</fullName>
        <ecNumber evidence="3">1.2.4.4</ecNumber>
    </recommendedName>
</protein>
<reference evidence="7 8" key="1">
    <citation type="submission" date="2021-03" db="EMBL/GenBank/DDBJ databases">
        <title>Aliifodinibius sp. nov., a new bacterium isolated from saline soil.</title>
        <authorList>
            <person name="Galisteo C."/>
            <person name="De La Haba R."/>
            <person name="Sanchez-Porro C."/>
            <person name="Ventosa A."/>
        </authorList>
    </citation>
    <scope>NUCLEOTIDE SEQUENCE [LARGE SCALE GENOMIC DNA]</scope>
    <source>
        <strain evidence="7 8">1BSP15-2V2</strain>
    </source>
</reference>
<evidence type="ECO:0000313" key="7">
    <source>
        <dbReference type="EMBL" id="MCW9707688.1"/>
    </source>
</evidence>
<dbReference type="InterPro" id="IPR033248">
    <property type="entry name" value="Transketolase_C"/>
</dbReference>
<dbReference type="CDD" id="cd02000">
    <property type="entry name" value="TPP_E1_PDC_ADC_BCADC"/>
    <property type="match status" value="1"/>
</dbReference>
<proteinExistence type="predicted"/>
<evidence type="ECO:0000256" key="4">
    <source>
        <dbReference type="ARBA" id="ARBA00023002"/>
    </source>
</evidence>
<evidence type="ECO:0000259" key="6">
    <source>
        <dbReference type="SMART" id="SM00861"/>
    </source>
</evidence>
<keyword evidence="5" id="KW-0786">Thiamine pyrophosphate</keyword>
<organism evidence="7 8">
    <name type="scientific">Fodinibius salsisoli</name>
    <dbReference type="NCBI Taxonomy" id="2820877"/>
    <lineage>
        <taxon>Bacteria</taxon>
        <taxon>Pseudomonadati</taxon>
        <taxon>Balneolota</taxon>
        <taxon>Balneolia</taxon>
        <taxon>Balneolales</taxon>
        <taxon>Balneolaceae</taxon>
        <taxon>Fodinibius</taxon>
    </lineage>
</organism>
<dbReference type="Pfam" id="PF02780">
    <property type="entry name" value="Transketolase_C"/>
    <property type="match status" value="1"/>
</dbReference>
<evidence type="ECO:0000313" key="8">
    <source>
        <dbReference type="Proteomes" id="UP001207918"/>
    </source>
</evidence>
<name>A0ABT3PPA2_9BACT</name>
<dbReference type="PANTHER" id="PTHR42980:SF1">
    <property type="entry name" value="2-OXOISOVALERATE DEHYDROGENASE SUBUNIT BETA, MITOCHONDRIAL"/>
    <property type="match status" value="1"/>
</dbReference>
<evidence type="ECO:0000256" key="2">
    <source>
        <dbReference type="ARBA" id="ARBA00003906"/>
    </source>
</evidence>
<dbReference type="InterPro" id="IPR009014">
    <property type="entry name" value="Transketo_C/PFOR_II"/>
</dbReference>
<dbReference type="Proteomes" id="UP001207918">
    <property type="component" value="Unassembled WGS sequence"/>
</dbReference>
<dbReference type="EMBL" id="JAGGJA010000008">
    <property type="protein sequence ID" value="MCW9707688.1"/>
    <property type="molecule type" value="Genomic_DNA"/>
</dbReference>
<keyword evidence="4" id="KW-0560">Oxidoreductase</keyword>
<evidence type="ECO:0000256" key="1">
    <source>
        <dbReference type="ARBA" id="ARBA00001964"/>
    </source>
</evidence>
<dbReference type="RefSeq" id="WP_265766478.1">
    <property type="nucleotide sequence ID" value="NZ_JAGGJA010000008.1"/>
</dbReference>
<dbReference type="EC" id="1.2.4.4" evidence="3"/>
<comment type="function">
    <text evidence="2">E1 component of the 2-oxoglutarate dehydrogenase (OGDH) complex which catalyzes the decarboxylation of 2-oxoglutarate, the first step in the conversion of 2-oxoglutarate to succinyl-CoA and CO(2).</text>
</comment>
<dbReference type="InterPro" id="IPR029061">
    <property type="entry name" value="THDP-binding"/>
</dbReference>
<accession>A0ABT3PPA2</accession>
<sequence>MAPTETTKKDITWSNGTSDVNFTETEIQQILADYKLAVTSREVSYIGRKETLTGKAKFGIFGDGKELPQIAMAKYFQTGDFRSGYYRDQTFMMAIGEVTVQQFFAQLYAHANVEADPHSGGRQMNAHFSTRSLNDDGSWKDLTQIKNTSPDISPTAGQMSRLLGLAQASKIYREHETLLDQEEFQKFSTEGKEIGWGTIGDASTSEGIFWETVNAAGVLQVPMVLSVWDDGYGISVPRKYQTTKESISEVLSGFQRTEEKDGLEILTVKAWDYQALLQTYQEAAELAREEHVPVLVHVQEVTQPQGHSTSGSHERYKSDERLDWEEEHCCIAKMRDWILEEGIATAEELEALQEEGKKEARSAKKAAWQSFTSELGEDLEEVNEILDKIIKESSHSKLLRTVKRQMNASMVPLRRHTVSGARRACRIIRDEDLPAKKELLAWLEESHKANKERYHSHLYSETEQSPLNIEEVKPEYNADPKQVDGRIVLRDNFERLFDKYPQTLAFGEDTGKLGDVNKGLENMQQKFGELRVSDTGIREATILGQGVGMALRGLRPIAEIQYLDYLLYCFQGLSDDLATMRYRSMGGQKAPVIVRTRGHRLEGIWHTGSPMGMILNGIRGIHLCVPRTLTDAAGMYNTLLKGDDPALVVEPLNAYRLKEKMPENLGEFTVPLGIPEIISEGQDITVVSYGSTCNVCETVLPQIEDIGISVELIDARTLLPFDRKHMIVESLKKTNRILFVDEDVPGGASAFMLNQVLQEQKGYYHLDSEPQCLTAKEHRGAYGSDGDYFSKPNEEDIFEAIYGIMSEADPAKYPPIYS</sequence>